<comment type="catalytic activity">
    <reaction evidence="7 8">
        <text>adenosine(34) in tRNA + H2O + H(+) = inosine(34) in tRNA + NH4(+)</text>
        <dbReference type="Rhea" id="RHEA:43168"/>
        <dbReference type="Rhea" id="RHEA-COMP:10373"/>
        <dbReference type="Rhea" id="RHEA-COMP:10374"/>
        <dbReference type="ChEBI" id="CHEBI:15377"/>
        <dbReference type="ChEBI" id="CHEBI:15378"/>
        <dbReference type="ChEBI" id="CHEBI:28938"/>
        <dbReference type="ChEBI" id="CHEBI:74411"/>
        <dbReference type="ChEBI" id="CHEBI:82852"/>
        <dbReference type="EC" id="3.5.4.33"/>
    </reaction>
</comment>
<dbReference type="PANTHER" id="PTHR11079:SF202">
    <property type="entry name" value="TRNA-SPECIFIC ADENOSINE DEAMINASE"/>
    <property type="match status" value="1"/>
</dbReference>
<comment type="function">
    <text evidence="8">Catalyzes the deamination of adenosine to inosine at the wobble position 34 of tRNA(Arg2).</text>
</comment>
<dbReference type="FunFam" id="3.40.140.10:FF:000005">
    <property type="entry name" value="tRNA-specific adenosine deaminase"/>
    <property type="match status" value="1"/>
</dbReference>
<dbReference type="CDD" id="cd01285">
    <property type="entry name" value="nucleoside_deaminase"/>
    <property type="match status" value="1"/>
</dbReference>
<evidence type="ECO:0000256" key="1">
    <source>
        <dbReference type="ARBA" id="ARBA00010669"/>
    </source>
</evidence>
<keyword evidence="4 8" id="KW-0479">Metal-binding</keyword>
<evidence type="ECO:0000313" key="11">
    <source>
        <dbReference type="Proteomes" id="UP000434036"/>
    </source>
</evidence>
<evidence type="ECO:0000256" key="5">
    <source>
        <dbReference type="ARBA" id="ARBA00022801"/>
    </source>
</evidence>
<comment type="similarity">
    <text evidence="1">Belongs to the cytidine and deoxycytidylate deaminase family. ADAT2 subfamily.</text>
</comment>
<evidence type="ECO:0000256" key="8">
    <source>
        <dbReference type="HAMAP-Rule" id="MF_00972"/>
    </source>
</evidence>
<feature type="binding site" evidence="8">
    <location>
        <position position="86"/>
    </location>
    <ligand>
        <name>Zn(2+)</name>
        <dbReference type="ChEBI" id="CHEBI:29105"/>
        <note>catalytic</note>
    </ligand>
</feature>
<dbReference type="SUPFAM" id="SSF53927">
    <property type="entry name" value="Cytidine deaminase-like"/>
    <property type="match status" value="1"/>
</dbReference>
<comment type="cofactor">
    <cofactor evidence="8">
        <name>Zn(2+)</name>
        <dbReference type="ChEBI" id="CHEBI:29105"/>
    </cofactor>
    <text evidence="8">Binds 1 zinc ion per subunit.</text>
</comment>
<gene>
    <name evidence="8" type="primary">tadA</name>
    <name evidence="10" type="ORF">GSF08_01585</name>
</gene>
<dbReference type="InterPro" id="IPR016193">
    <property type="entry name" value="Cytidine_deaminase-like"/>
</dbReference>
<dbReference type="InterPro" id="IPR058535">
    <property type="entry name" value="MafB19-deam"/>
</dbReference>
<keyword evidence="11" id="KW-1185">Reference proteome</keyword>
<feature type="binding site" evidence="8">
    <location>
        <position position="83"/>
    </location>
    <ligand>
        <name>Zn(2+)</name>
        <dbReference type="ChEBI" id="CHEBI:29105"/>
        <note>catalytic</note>
    </ligand>
</feature>
<dbReference type="PROSITE" id="PS51747">
    <property type="entry name" value="CYT_DCMP_DEAMINASES_2"/>
    <property type="match status" value="1"/>
</dbReference>
<keyword evidence="5 8" id="KW-0378">Hydrolase</keyword>
<dbReference type="NCBIfam" id="NF008113">
    <property type="entry name" value="PRK10860.1"/>
    <property type="match status" value="1"/>
</dbReference>
<dbReference type="Proteomes" id="UP000434036">
    <property type="component" value="Unassembled WGS sequence"/>
</dbReference>
<dbReference type="AlphaFoldDB" id="A0A6N8U2Z0"/>
<dbReference type="Pfam" id="PF14437">
    <property type="entry name" value="MafB19-deam"/>
    <property type="match status" value="1"/>
</dbReference>
<dbReference type="GO" id="GO:0008270">
    <property type="term" value="F:zinc ion binding"/>
    <property type="evidence" value="ECO:0007669"/>
    <property type="project" value="UniProtKB-UniRule"/>
</dbReference>
<comment type="subunit">
    <text evidence="2 8">Homodimer.</text>
</comment>
<dbReference type="PANTHER" id="PTHR11079">
    <property type="entry name" value="CYTOSINE DEAMINASE FAMILY MEMBER"/>
    <property type="match status" value="1"/>
</dbReference>
<feature type="active site" description="Proton donor" evidence="8">
    <location>
        <position position="55"/>
    </location>
</feature>
<feature type="binding site" evidence="8">
    <location>
        <position position="53"/>
    </location>
    <ligand>
        <name>Zn(2+)</name>
        <dbReference type="ChEBI" id="CHEBI:29105"/>
        <note>catalytic</note>
    </ligand>
</feature>
<keyword evidence="6 8" id="KW-0862">Zinc</keyword>
<comment type="caution">
    <text evidence="10">The sequence shown here is derived from an EMBL/GenBank/DDBJ whole genome shotgun (WGS) entry which is preliminary data.</text>
</comment>
<evidence type="ECO:0000256" key="7">
    <source>
        <dbReference type="ARBA" id="ARBA00048045"/>
    </source>
</evidence>
<evidence type="ECO:0000256" key="2">
    <source>
        <dbReference type="ARBA" id="ARBA00011738"/>
    </source>
</evidence>
<dbReference type="HAMAP" id="MF_00972">
    <property type="entry name" value="tRNA_aden_deaminase"/>
    <property type="match status" value="1"/>
</dbReference>
<sequence>MTNDERFMKAALREAVKARDMNEVPIGCVIVHEGKIIAKAHNLREKKQLSTAHAEILAINKACKKIGSWRLEECTLYVTLEPCVMCSGAILLSRINRVVYGAKDPKGGCLDSCIQIYKVKGFNHYPIWNGGILKDSCSEIISSFFREKRRQNKVKSNF</sequence>
<keyword evidence="3 8" id="KW-0819">tRNA processing</keyword>
<dbReference type="PROSITE" id="PS00903">
    <property type="entry name" value="CYT_DCMP_DEAMINASES_1"/>
    <property type="match status" value="1"/>
</dbReference>
<name>A0A6N8U2Z0_9FIRM</name>
<dbReference type="Gene3D" id="3.40.140.10">
    <property type="entry name" value="Cytidine Deaminase, domain 2"/>
    <property type="match status" value="1"/>
</dbReference>
<feature type="domain" description="CMP/dCMP-type deaminase" evidence="9">
    <location>
        <begin position="2"/>
        <end position="111"/>
    </location>
</feature>
<dbReference type="InterPro" id="IPR028883">
    <property type="entry name" value="tRNA_aden_deaminase"/>
</dbReference>
<evidence type="ECO:0000256" key="6">
    <source>
        <dbReference type="ARBA" id="ARBA00022833"/>
    </source>
</evidence>
<dbReference type="GO" id="GO:0002100">
    <property type="term" value="P:tRNA wobble adenosine to inosine editing"/>
    <property type="evidence" value="ECO:0007669"/>
    <property type="project" value="UniProtKB-UniRule"/>
</dbReference>
<dbReference type="EMBL" id="WUUQ01000001">
    <property type="protein sequence ID" value="MXQ72636.1"/>
    <property type="molecule type" value="Genomic_DNA"/>
</dbReference>
<evidence type="ECO:0000256" key="3">
    <source>
        <dbReference type="ARBA" id="ARBA00022694"/>
    </source>
</evidence>
<dbReference type="InterPro" id="IPR002125">
    <property type="entry name" value="CMP_dCMP_dom"/>
</dbReference>
<organism evidence="10 11">
    <name type="scientific">Copranaerobaculum intestinale</name>
    <dbReference type="NCBI Taxonomy" id="2692629"/>
    <lineage>
        <taxon>Bacteria</taxon>
        <taxon>Bacillati</taxon>
        <taxon>Bacillota</taxon>
        <taxon>Erysipelotrichia</taxon>
        <taxon>Erysipelotrichales</taxon>
        <taxon>Erysipelotrichaceae</taxon>
        <taxon>Copranaerobaculum</taxon>
    </lineage>
</organism>
<protein>
    <recommendedName>
        <fullName evidence="8">tRNA-specific adenosine deaminase</fullName>
        <ecNumber evidence="8">3.5.4.33</ecNumber>
    </recommendedName>
</protein>
<reference evidence="10 11" key="1">
    <citation type="submission" date="2019-12" db="EMBL/GenBank/DDBJ databases">
        <authorList>
            <person name="Yang R."/>
        </authorList>
    </citation>
    <scope>NUCLEOTIDE SEQUENCE [LARGE SCALE GENOMIC DNA]</scope>
    <source>
        <strain evidence="10 11">DONG20-135</strain>
    </source>
</reference>
<dbReference type="EC" id="3.5.4.33" evidence="8"/>
<evidence type="ECO:0000313" key="10">
    <source>
        <dbReference type="EMBL" id="MXQ72636.1"/>
    </source>
</evidence>
<dbReference type="GO" id="GO:0052717">
    <property type="term" value="F:tRNA-specific adenosine-34 deaminase activity"/>
    <property type="evidence" value="ECO:0007669"/>
    <property type="project" value="UniProtKB-UniRule"/>
</dbReference>
<reference evidence="10 11" key="2">
    <citation type="submission" date="2020-01" db="EMBL/GenBank/DDBJ databases">
        <title>Clostridiaceae sp. nov. isolated from the gut of human by culturomics.</title>
        <authorList>
            <person name="Chang Y."/>
        </authorList>
    </citation>
    <scope>NUCLEOTIDE SEQUENCE [LARGE SCALE GENOMIC DNA]</scope>
    <source>
        <strain evidence="10 11">DONG20-135</strain>
    </source>
</reference>
<accession>A0A6N8U2Z0</accession>
<proteinExistence type="inferred from homology"/>
<evidence type="ECO:0000256" key="4">
    <source>
        <dbReference type="ARBA" id="ARBA00022723"/>
    </source>
</evidence>
<evidence type="ECO:0000259" key="9">
    <source>
        <dbReference type="PROSITE" id="PS51747"/>
    </source>
</evidence>
<dbReference type="InterPro" id="IPR016192">
    <property type="entry name" value="APOBEC/CMP_deaminase_Zn-bd"/>
</dbReference>